<evidence type="ECO:0000313" key="4">
    <source>
        <dbReference type="Proteomes" id="UP000230750"/>
    </source>
</evidence>
<reference evidence="3 4" key="1">
    <citation type="journal article" date="2017" name="PLoS Biol.">
        <title>The sea cucumber genome provides insights into morphological evolution and visceral regeneration.</title>
        <authorList>
            <person name="Zhang X."/>
            <person name="Sun L."/>
            <person name="Yuan J."/>
            <person name="Sun Y."/>
            <person name="Gao Y."/>
            <person name="Zhang L."/>
            <person name="Li S."/>
            <person name="Dai H."/>
            <person name="Hamel J.F."/>
            <person name="Liu C."/>
            <person name="Yu Y."/>
            <person name="Liu S."/>
            <person name="Lin W."/>
            <person name="Guo K."/>
            <person name="Jin S."/>
            <person name="Xu P."/>
            <person name="Storey K.B."/>
            <person name="Huan P."/>
            <person name="Zhang T."/>
            <person name="Zhou Y."/>
            <person name="Zhang J."/>
            <person name="Lin C."/>
            <person name="Li X."/>
            <person name="Xing L."/>
            <person name="Huo D."/>
            <person name="Sun M."/>
            <person name="Wang L."/>
            <person name="Mercier A."/>
            <person name="Li F."/>
            <person name="Yang H."/>
            <person name="Xiang J."/>
        </authorList>
    </citation>
    <scope>NUCLEOTIDE SEQUENCE [LARGE SCALE GENOMIC DNA]</scope>
    <source>
        <strain evidence="3">Shaxun</strain>
        <tissue evidence="3">Muscle</tissue>
    </source>
</reference>
<evidence type="ECO:0000259" key="2">
    <source>
        <dbReference type="Pfam" id="PF25496"/>
    </source>
</evidence>
<feature type="compositionally biased region" description="Basic and acidic residues" evidence="1">
    <location>
        <begin position="1"/>
        <end position="13"/>
    </location>
</feature>
<sequence>EDVQRKTEGRNETIMETENPDEDDVKDAATSTTSQQNIDKMDGNIVNNNRVSEQQSSGIDESISEYLDEVGLKKYFPQKLTLKEATEVRLFPKNLKETGKEDLPFLFISKLTSLDSRITWKENLNINGSVRDFIYALLQCSDNHLRQHLMEKLASCQLALPILLPGVRDDAKPELLTWAISRVVKNGKKMKLLLRQRNVWDEYSTAIQDIKKRFKNVNVIHLIAKQDRKGKGKRETRRPKHEVSISDENYSVGDSVMFKLDRGDIELSKIICKHIAHYCKDTSDEEYISIETWKLFCFNEVTIDQDNPSYKTAKDLLKCLFPVTESIEKVKNSYLQLQEGWVEWVKADKKPLSVGDQDANFQLAAKDTIKINLRNKQAEKGLSEKMQGFLETLQQVLIDEEEDTLHYFMLFSKLISN</sequence>
<name>A0A2G8JF71_STIJA</name>
<comment type="caution">
    <text evidence="3">The sequence shown here is derived from an EMBL/GenBank/DDBJ whole genome shotgun (WGS) entry which is preliminary data.</text>
</comment>
<dbReference type="InterPro" id="IPR052986">
    <property type="entry name" value="VLIG_GTPase"/>
</dbReference>
<evidence type="ECO:0000313" key="3">
    <source>
        <dbReference type="EMBL" id="PIK34396.1"/>
    </source>
</evidence>
<organism evidence="3 4">
    <name type="scientific">Stichopus japonicus</name>
    <name type="common">Sea cucumber</name>
    <dbReference type="NCBI Taxonomy" id="307972"/>
    <lineage>
        <taxon>Eukaryota</taxon>
        <taxon>Metazoa</taxon>
        <taxon>Echinodermata</taxon>
        <taxon>Eleutherozoa</taxon>
        <taxon>Echinozoa</taxon>
        <taxon>Holothuroidea</taxon>
        <taxon>Aspidochirotacea</taxon>
        <taxon>Aspidochirotida</taxon>
        <taxon>Stichopodidae</taxon>
        <taxon>Apostichopus</taxon>
    </lineage>
</organism>
<feature type="region of interest" description="Disordered" evidence="1">
    <location>
        <begin position="1"/>
        <end position="47"/>
    </location>
</feature>
<dbReference type="OrthoDB" id="1597724at2759"/>
<accession>A0A2G8JF71</accession>
<dbReference type="AlphaFoldDB" id="A0A2G8JF71"/>
<protein>
    <submittedName>
        <fullName evidence="3">Putative interferon-induced very large GTPase 1-like</fullName>
    </submittedName>
</protein>
<dbReference type="Proteomes" id="UP000230750">
    <property type="component" value="Unassembled WGS sequence"/>
</dbReference>
<feature type="non-terminal residue" evidence="3">
    <location>
        <position position="1"/>
    </location>
</feature>
<dbReference type="EMBL" id="MRZV01002189">
    <property type="protein sequence ID" value="PIK34396.1"/>
    <property type="molecule type" value="Genomic_DNA"/>
</dbReference>
<keyword evidence="4" id="KW-1185">Reference proteome</keyword>
<dbReference type="PANTHER" id="PTHR14819">
    <property type="entry name" value="GTP-BINDING"/>
    <property type="match status" value="1"/>
</dbReference>
<evidence type="ECO:0000256" key="1">
    <source>
        <dbReference type="SAM" id="MobiDB-lite"/>
    </source>
</evidence>
<dbReference type="InterPro" id="IPR057365">
    <property type="entry name" value="URGCP"/>
</dbReference>
<gene>
    <name evidence="3" type="ORF">BSL78_28780</name>
</gene>
<feature type="compositionally biased region" description="Polar residues" evidence="1">
    <location>
        <begin position="29"/>
        <end position="38"/>
    </location>
</feature>
<dbReference type="Pfam" id="PF25496">
    <property type="entry name" value="URGCP"/>
    <property type="match status" value="1"/>
</dbReference>
<proteinExistence type="predicted"/>
<dbReference type="PANTHER" id="PTHR14819:SF25">
    <property type="entry name" value="CHROMOSOME UNDETERMINED SCAFFOLD_52, WHOLE GENOME SHOTGUN SEQUENCE"/>
    <property type="match status" value="1"/>
</dbReference>
<feature type="domain" description="Up-regulator of cell proliferation-like" evidence="2">
    <location>
        <begin position="131"/>
        <end position="190"/>
    </location>
</feature>